<accession>A0ABY5NVE9</accession>
<dbReference type="EMBL" id="CP102382">
    <property type="protein sequence ID" value="UUV22515.1"/>
    <property type="molecule type" value="Genomic_DNA"/>
</dbReference>
<sequence>METIAINKRNAFYIANQLVFKIHIIRKWILGKESYHLIDAFGNTQLIFYLKHGFGFSKIVFIENNLSSSYEFVQNKNSFCWIYNGHK</sequence>
<evidence type="ECO:0000313" key="1">
    <source>
        <dbReference type="EMBL" id="UUV22515.1"/>
    </source>
</evidence>
<proteinExistence type="predicted"/>
<name>A0ABY5NVE9_9FLAO</name>
<reference evidence="1 2" key="1">
    <citation type="submission" date="2022-08" db="EMBL/GenBank/DDBJ databases">
        <title>Myroides zhujiangensis sp. nov., a novel bacterium isolated from sediment in the Pearl River Estuary.</title>
        <authorList>
            <person name="Cui L."/>
        </authorList>
    </citation>
    <scope>NUCLEOTIDE SEQUENCE [LARGE SCALE GENOMIC DNA]</scope>
    <source>
        <strain evidence="1 2">SCSIO 72103</strain>
    </source>
</reference>
<keyword evidence="2" id="KW-1185">Reference proteome</keyword>
<evidence type="ECO:0000313" key="2">
    <source>
        <dbReference type="Proteomes" id="UP001317001"/>
    </source>
</evidence>
<gene>
    <name evidence="1" type="ORF">NPX36_05600</name>
</gene>
<dbReference type="Proteomes" id="UP001317001">
    <property type="component" value="Chromosome"/>
</dbReference>
<organism evidence="1 2">
    <name type="scientific">Paenimyroides aestuarii</name>
    <dbReference type="NCBI Taxonomy" id="2968490"/>
    <lineage>
        <taxon>Bacteria</taxon>
        <taxon>Pseudomonadati</taxon>
        <taxon>Bacteroidota</taxon>
        <taxon>Flavobacteriia</taxon>
        <taxon>Flavobacteriales</taxon>
        <taxon>Flavobacteriaceae</taxon>
        <taxon>Paenimyroides</taxon>
    </lineage>
</organism>
<protein>
    <submittedName>
        <fullName evidence="1">Uncharacterized protein</fullName>
    </submittedName>
</protein>
<dbReference type="RefSeq" id="WP_257500431.1">
    <property type="nucleotide sequence ID" value="NZ_CP102382.1"/>
</dbReference>